<dbReference type="GeneID" id="66977334"/>
<dbReference type="Gene3D" id="3.90.25.10">
    <property type="entry name" value="UDP-galactose 4-epimerase, domain 1"/>
    <property type="match status" value="1"/>
</dbReference>
<keyword evidence="5" id="KW-1185">Reference proteome</keyword>
<proteinExistence type="predicted"/>
<keyword evidence="2" id="KW-0560">Oxidoreductase</keyword>
<dbReference type="PANTHER" id="PTHR47706:SF9">
    <property type="entry name" value="NMRA-LIKE DOMAIN-CONTAINING PROTEIN-RELATED"/>
    <property type="match status" value="1"/>
</dbReference>
<dbReference type="PANTHER" id="PTHR47706">
    <property type="entry name" value="NMRA-LIKE FAMILY PROTEIN"/>
    <property type="match status" value="1"/>
</dbReference>
<dbReference type="InterPro" id="IPR036291">
    <property type="entry name" value="NAD(P)-bd_dom_sf"/>
</dbReference>
<protein>
    <recommendedName>
        <fullName evidence="3">NmrA-like domain-containing protein</fullName>
    </recommendedName>
</protein>
<dbReference type="EMBL" id="AP024416">
    <property type="protein sequence ID" value="BCR82975.1"/>
    <property type="molecule type" value="Genomic_DNA"/>
</dbReference>
<evidence type="ECO:0000259" key="3">
    <source>
        <dbReference type="Pfam" id="PF05368"/>
    </source>
</evidence>
<dbReference type="InterPro" id="IPR051609">
    <property type="entry name" value="NmrA/Isoflavone_reductase-like"/>
</dbReference>
<reference evidence="4" key="2">
    <citation type="submission" date="2021-02" db="EMBL/GenBank/DDBJ databases">
        <title>Aspergillus chevalieri M1 genome sequence.</title>
        <authorList>
            <person name="Kadooka C."/>
            <person name="Mori K."/>
            <person name="Futagami T."/>
        </authorList>
    </citation>
    <scope>NUCLEOTIDE SEQUENCE</scope>
    <source>
        <strain evidence="4">M1</strain>
    </source>
</reference>
<name>A0A7R7VDX8_ASPCH</name>
<dbReference type="AlphaFoldDB" id="A0A7R7VDX8"/>
<dbReference type="Gene3D" id="3.40.50.720">
    <property type="entry name" value="NAD(P)-binding Rossmann-like Domain"/>
    <property type="match status" value="1"/>
</dbReference>
<dbReference type="KEGG" id="ache:ACHE_10377A"/>
<dbReference type="Proteomes" id="UP000637239">
    <property type="component" value="Chromosome 1"/>
</dbReference>
<dbReference type="RefSeq" id="XP_043131497.1">
    <property type="nucleotide sequence ID" value="XM_043278597.1"/>
</dbReference>
<dbReference type="InterPro" id="IPR008030">
    <property type="entry name" value="NmrA-like"/>
</dbReference>
<keyword evidence="1" id="KW-0521">NADP</keyword>
<dbReference type="Pfam" id="PF05368">
    <property type="entry name" value="NmrA"/>
    <property type="match status" value="1"/>
</dbReference>
<reference evidence="4" key="1">
    <citation type="submission" date="2021-01" db="EMBL/GenBank/DDBJ databases">
        <authorList>
            <consortium name="Aspergillus chevalieri M1 genome sequencing consortium"/>
            <person name="Kazuki M."/>
            <person name="Futagami T."/>
        </authorList>
    </citation>
    <scope>NUCLEOTIDE SEQUENCE</scope>
    <source>
        <strain evidence="4">M1</strain>
    </source>
</reference>
<organism evidence="4 5">
    <name type="scientific">Aspergillus chevalieri</name>
    <name type="common">Eurotium chevalieri</name>
    <dbReference type="NCBI Taxonomy" id="182096"/>
    <lineage>
        <taxon>Eukaryota</taxon>
        <taxon>Fungi</taxon>
        <taxon>Dikarya</taxon>
        <taxon>Ascomycota</taxon>
        <taxon>Pezizomycotina</taxon>
        <taxon>Eurotiomycetes</taxon>
        <taxon>Eurotiomycetidae</taxon>
        <taxon>Eurotiales</taxon>
        <taxon>Aspergillaceae</taxon>
        <taxon>Aspergillus</taxon>
        <taxon>Aspergillus subgen. Aspergillus</taxon>
    </lineage>
</organism>
<accession>A0A7R7VDX8</accession>
<evidence type="ECO:0000256" key="1">
    <source>
        <dbReference type="ARBA" id="ARBA00022857"/>
    </source>
</evidence>
<evidence type="ECO:0000313" key="5">
    <source>
        <dbReference type="Proteomes" id="UP000637239"/>
    </source>
</evidence>
<dbReference type="SUPFAM" id="SSF51735">
    <property type="entry name" value="NAD(P)-binding Rossmann-fold domains"/>
    <property type="match status" value="1"/>
</dbReference>
<sequence>MSTTKVAIVGASGESGQSIVNALLDSATPRYEVIALTRPQSIQKPVNTKLQEHGVKVVSADLSGPSDELVGLLTGIDVVISAIYFDNLDEEIPLANAAKAAGVKRFVQSALMIVIPPKGVVDFREKKEDNFHYFQKIRLPYTYIDAGWWYQLTLPRLPSGRIDHLLSPAHKDLPIGLDGSVPTALADLRDVGRYVARVIADPRTLNKRVHVYSELYTQNKVYEVVEGLSGEKLPRGYVSEKEASTNIDNARAKLQQNPTEIDAKLAFIANQLFYSWGIRGDNTPENAEYLGYLNGKDLYPDFEYVTFEDYVKEVLDGKVKGVYQG</sequence>
<evidence type="ECO:0000313" key="4">
    <source>
        <dbReference type="EMBL" id="BCR82975.1"/>
    </source>
</evidence>
<dbReference type="GO" id="GO:0016491">
    <property type="term" value="F:oxidoreductase activity"/>
    <property type="evidence" value="ECO:0007669"/>
    <property type="project" value="UniProtKB-KW"/>
</dbReference>
<gene>
    <name evidence="4" type="ORF">ACHE_10377A</name>
</gene>
<evidence type="ECO:0000256" key="2">
    <source>
        <dbReference type="ARBA" id="ARBA00023002"/>
    </source>
</evidence>
<feature type="domain" description="NmrA-like" evidence="3">
    <location>
        <begin position="3"/>
        <end position="310"/>
    </location>
</feature>